<dbReference type="InterPro" id="IPR001878">
    <property type="entry name" value="Znf_CCHC"/>
</dbReference>
<dbReference type="InterPro" id="IPR036875">
    <property type="entry name" value="Znf_CCHC_sf"/>
</dbReference>
<reference evidence="1" key="1">
    <citation type="journal article" date="2012" name="Nature">
        <title>The oyster genome reveals stress adaptation and complexity of shell formation.</title>
        <authorList>
            <person name="Zhang G."/>
            <person name="Fang X."/>
            <person name="Guo X."/>
            <person name="Li L."/>
            <person name="Luo R."/>
            <person name="Xu F."/>
            <person name="Yang P."/>
            <person name="Zhang L."/>
            <person name="Wang X."/>
            <person name="Qi H."/>
            <person name="Xiong Z."/>
            <person name="Que H."/>
            <person name="Xie Y."/>
            <person name="Holland P.W."/>
            <person name="Paps J."/>
            <person name="Zhu Y."/>
            <person name="Wu F."/>
            <person name="Chen Y."/>
            <person name="Wang J."/>
            <person name="Peng C."/>
            <person name="Meng J."/>
            <person name="Yang L."/>
            <person name="Liu J."/>
            <person name="Wen B."/>
            <person name="Zhang N."/>
            <person name="Huang Z."/>
            <person name="Zhu Q."/>
            <person name="Feng Y."/>
            <person name="Mount A."/>
            <person name="Hedgecock D."/>
            <person name="Xu Z."/>
            <person name="Liu Y."/>
            <person name="Domazet-Loso T."/>
            <person name="Du Y."/>
            <person name="Sun X."/>
            <person name="Zhang S."/>
            <person name="Liu B."/>
            <person name="Cheng P."/>
            <person name="Jiang X."/>
            <person name="Li J."/>
            <person name="Fan D."/>
            <person name="Wang W."/>
            <person name="Fu W."/>
            <person name="Wang T."/>
            <person name="Wang B."/>
            <person name="Zhang J."/>
            <person name="Peng Z."/>
            <person name="Li Y."/>
            <person name="Li N."/>
            <person name="Wang J."/>
            <person name="Chen M."/>
            <person name="He Y."/>
            <person name="Tan F."/>
            <person name="Song X."/>
            <person name="Zheng Q."/>
            <person name="Huang R."/>
            <person name="Yang H."/>
            <person name="Du X."/>
            <person name="Chen L."/>
            <person name="Yang M."/>
            <person name="Gaffney P.M."/>
            <person name="Wang S."/>
            <person name="Luo L."/>
            <person name="She Z."/>
            <person name="Ming Y."/>
            <person name="Huang W."/>
            <person name="Zhang S."/>
            <person name="Huang B."/>
            <person name="Zhang Y."/>
            <person name="Qu T."/>
            <person name="Ni P."/>
            <person name="Miao G."/>
            <person name="Wang J."/>
            <person name="Wang Q."/>
            <person name="Steinberg C.E."/>
            <person name="Wang H."/>
            <person name="Li N."/>
            <person name="Qian L."/>
            <person name="Zhang G."/>
            <person name="Li Y."/>
            <person name="Yang H."/>
            <person name="Liu X."/>
            <person name="Wang J."/>
            <person name="Yin Y."/>
            <person name="Wang J."/>
        </authorList>
    </citation>
    <scope>NUCLEOTIDE SEQUENCE [LARGE SCALE GENOMIC DNA]</scope>
    <source>
        <strain evidence="1">05x7-T-G4-1.051#20</strain>
    </source>
</reference>
<dbReference type="Pfam" id="PF00098">
    <property type="entry name" value="zf-CCHC"/>
    <property type="match status" value="1"/>
</dbReference>
<dbReference type="HOGENOM" id="CLU_2006101_0_0_1"/>
<dbReference type="InParanoid" id="K1QN18"/>
<protein>
    <submittedName>
        <fullName evidence="1">Uncharacterized protein</fullName>
    </submittedName>
</protein>
<dbReference type="AlphaFoldDB" id="K1QN18"/>
<dbReference type="Gene3D" id="4.10.60.10">
    <property type="entry name" value="Zinc finger, CCHC-type"/>
    <property type="match status" value="1"/>
</dbReference>
<dbReference type="GO" id="GO:0008270">
    <property type="term" value="F:zinc ion binding"/>
    <property type="evidence" value="ECO:0007669"/>
    <property type="project" value="InterPro"/>
</dbReference>
<dbReference type="GO" id="GO:0003676">
    <property type="term" value="F:nucleic acid binding"/>
    <property type="evidence" value="ECO:0007669"/>
    <property type="project" value="InterPro"/>
</dbReference>
<name>K1QN18_MAGGI</name>
<proteinExistence type="predicted"/>
<organism evidence="1">
    <name type="scientific">Magallana gigas</name>
    <name type="common">Pacific oyster</name>
    <name type="synonym">Crassostrea gigas</name>
    <dbReference type="NCBI Taxonomy" id="29159"/>
    <lineage>
        <taxon>Eukaryota</taxon>
        <taxon>Metazoa</taxon>
        <taxon>Spiralia</taxon>
        <taxon>Lophotrochozoa</taxon>
        <taxon>Mollusca</taxon>
        <taxon>Bivalvia</taxon>
        <taxon>Autobranchia</taxon>
        <taxon>Pteriomorphia</taxon>
        <taxon>Ostreida</taxon>
        <taxon>Ostreoidea</taxon>
        <taxon>Ostreidae</taxon>
        <taxon>Magallana</taxon>
    </lineage>
</organism>
<dbReference type="PROSITE" id="PS50158">
    <property type="entry name" value="ZF_CCHC"/>
    <property type="match status" value="1"/>
</dbReference>
<dbReference type="SUPFAM" id="SSF57756">
    <property type="entry name" value="Retrovirus zinc finger-like domains"/>
    <property type="match status" value="1"/>
</dbReference>
<evidence type="ECO:0000313" key="1">
    <source>
        <dbReference type="EMBL" id="EKC38222.1"/>
    </source>
</evidence>
<dbReference type="EMBL" id="JH817550">
    <property type="protein sequence ID" value="EKC38222.1"/>
    <property type="molecule type" value="Genomic_DNA"/>
</dbReference>
<gene>
    <name evidence="1" type="ORF">CGI_10025719</name>
</gene>
<accession>K1QN18</accession>
<dbReference type="SMART" id="SM00343">
    <property type="entry name" value="ZnF_C2HC"/>
    <property type="match status" value="1"/>
</dbReference>
<sequence>MKDLSAKFPQMDSYQCSYGLAWTTPVSYPTQYFVHKENPACRRCGLVHHVGYCVARSSMCFNCGKNGHFARMCKTQKIHRRSDVHAIKVVETQRTDRATQTEKRKSERKFQRDRERIRVFNEKR</sequence>